<dbReference type="AlphaFoldDB" id="A0A5J5BBX5"/>
<dbReference type="Proteomes" id="UP000325577">
    <property type="component" value="Linkage Group LG14"/>
</dbReference>
<evidence type="ECO:0000256" key="1">
    <source>
        <dbReference type="ARBA" id="ARBA00009431"/>
    </source>
</evidence>
<dbReference type="Pfam" id="PF00450">
    <property type="entry name" value="Peptidase_S10"/>
    <property type="match status" value="1"/>
</dbReference>
<dbReference type="Gene3D" id="3.40.50.1820">
    <property type="entry name" value="alpha/beta hydrolase"/>
    <property type="match status" value="1"/>
</dbReference>
<keyword evidence="3" id="KW-1185">Reference proteome</keyword>
<dbReference type="InterPro" id="IPR029058">
    <property type="entry name" value="AB_hydrolase_fold"/>
</dbReference>
<gene>
    <name evidence="2" type="ORF">F0562_025899</name>
</gene>
<organism evidence="2 3">
    <name type="scientific">Nyssa sinensis</name>
    <dbReference type="NCBI Taxonomy" id="561372"/>
    <lineage>
        <taxon>Eukaryota</taxon>
        <taxon>Viridiplantae</taxon>
        <taxon>Streptophyta</taxon>
        <taxon>Embryophyta</taxon>
        <taxon>Tracheophyta</taxon>
        <taxon>Spermatophyta</taxon>
        <taxon>Magnoliopsida</taxon>
        <taxon>eudicotyledons</taxon>
        <taxon>Gunneridae</taxon>
        <taxon>Pentapetalae</taxon>
        <taxon>asterids</taxon>
        <taxon>Cornales</taxon>
        <taxon>Nyssaceae</taxon>
        <taxon>Nyssa</taxon>
    </lineage>
</organism>
<dbReference type="EMBL" id="CM018037">
    <property type="protein sequence ID" value="KAA8539207.1"/>
    <property type="molecule type" value="Genomic_DNA"/>
</dbReference>
<name>A0A5J5BBX5_9ASTE</name>
<dbReference type="GO" id="GO:0006508">
    <property type="term" value="P:proteolysis"/>
    <property type="evidence" value="ECO:0007669"/>
    <property type="project" value="InterPro"/>
</dbReference>
<comment type="similarity">
    <text evidence="1">Belongs to the peptidase S10 family.</text>
</comment>
<evidence type="ECO:0000313" key="3">
    <source>
        <dbReference type="Proteomes" id="UP000325577"/>
    </source>
</evidence>
<dbReference type="InterPro" id="IPR001563">
    <property type="entry name" value="Peptidase_S10"/>
</dbReference>
<accession>A0A5J5BBX5</accession>
<reference evidence="2 3" key="1">
    <citation type="submission" date="2019-09" db="EMBL/GenBank/DDBJ databases">
        <title>A chromosome-level genome assembly of the Chinese tupelo Nyssa sinensis.</title>
        <authorList>
            <person name="Yang X."/>
            <person name="Kang M."/>
            <person name="Yang Y."/>
            <person name="Xiong H."/>
            <person name="Wang M."/>
            <person name="Zhang Z."/>
            <person name="Wang Z."/>
            <person name="Wu H."/>
            <person name="Ma T."/>
            <person name="Liu J."/>
            <person name="Xi Z."/>
        </authorList>
    </citation>
    <scope>NUCLEOTIDE SEQUENCE [LARGE SCALE GENOMIC DNA]</scope>
    <source>
        <strain evidence="2">J267</strain>
        <tissue evidence="2">Leaf</tissue>
    </source>
</reference>
<evidence type="ECO:0000313" key="2">
    <source>
        <dbReference type="EMBL" id="KAA8539207.1"/>
    </source>
</evidence>
<dbReference type="GO" id="GO:0004185">
    <property type="term" value="F:serine-type carboxypeptidase activity"/>
    <property type="evidence" value="ECO:0007669"/>
    <property type="project" value="InterPro"/>
</dbReference>
<protein>
    <submittedName>
        <fullName evidence="2">Uncharacterized protein</fullName>
    </submittedName>
</protein>
<sequence>MGSLVFAAQYQPILAEFSHLSLVLYADGDEEILNVRKEHWELVGHTTLPDPGQGIDLPNPDALSVIILDYELLDLEIPTISIVRKLIEAGIPVLVFSGDQDSVIPLTGSRTLVHGLAEELGLNTTVPYRVWFGQANIRSFANSSSAPVNFSAPSTAALMAAMFTKFAKSVGKGSYKGDQR</sequence>
<dbReference type="SUPFAM" id="SSF53474">
    <property type="entry name" value="alpha/beta-Hydrolases"/>
    <property type="match status" value="1"/>
</dbReference>
<dbReference type="OrthoDB" id="443318at2759"/>
<proteinExistence type="inferred from homology"/>